<dbReference type="Proteomes" id="UP000011086">
    <property type="component" value="Unassembled WGS sequence"/>
</dbReference>
<evidence type="ECO:0000313" key="1">
    <source>
        <dbReference type="EMBL" id="ELQ32436.1"/>
    </source>
</evidence>
<reference evidence="1" key="1">
    <citation type="journal article" date="2012" name="PLoS Genet.">
        <title>Comparative analysis of the genomes of two field isolates of the rice blast fungus Magnaporthe oryzae.</title>
        <authorList>
            <person name="Xue M."/>
            <person name="Yang J."/>
            <person name="Li Z."/>
            <person name="Hu S."/>
            <person name="Yao N."/>
            <person name="Dean R.A."/>
            <person name="Zhao W."/>
            <person name="Shen M."/>
            <person name="Zhang H."/>
            <person name="Li C."/>
            <person name="Liu L."/>
            <person name="Cao L."/>
            <person name="Xu X."/>
            <person name="Xing Y."/>
            <person name="Hsiang T."/>
            <person name="Zhang Z."/>
            <person name="Xu J.R."/>
            <person name="Peng Y.L."/>
        </authorList>
    </citation>
    <scope>NUCLEOTIDE SEQUENCE</scope>
    <source>
        <strain evidence="1">Y34</strain>
    </source>
</reference>
<accession>A0AA97NLN4</accession>
<sequence length="58" mass="6225">MAAAYAAGFLTALNAVRMAYYRGNFCKLGRSPNVDCASGTATLKKARGRIIASKHFLE</sequence>
<dbReference type="AlphaFoldDB" id="A0AA97NLN4"/>
<proteinExistence type="predicted"/>
<dbReference type="EMBL" id="JH793192">
    <property type="protein sequence ID" value="ELQ32436.1"/>
    <property type="molecule type" value="Genomic_DNA"/>
</dbReference>
<protein>
    <submittedName>
        <fullName evidence="1">Uncharacterized protein</fullName>
    </submittedName>
</protein>
<gene>
    <name evidence="1" type="ORF">OOU_Y34scaffold01162g4</name>
</gene>
<name>A0AA97NLN4_PYRO3</name>
<organism evidence="1">
    <name type="scientific">Pyricularia oryzae (strain Y34)</name>
    <name type="common">Rice blast fungus</name>
    <name type="synonym">Magnaporthe oryzae</name>
    <dbReference type="NCBI Taxonomy" id="1143189"/>
    <lineage>
        <taxon>Eukaryota</taxon>
        <taxon>Fungi</taxon>
        <taxon>Dikarya</taxon>
        <taxon>Ascomycota</taxon>
        <taxon>Pezizomycotina</taxon>
        <taxon>Sordariomycetes</taxon>
        <taxon>Sordariomycetidae</taxon>
        <taxon>Magnaporthales</taxon>
        <taxon>Pyriculariaceae</taxon>
        <taxon>Pyricularia</taxon>
    </lineage>
</organism>